<dbReference type="RefSeq" id="XP_017987541.1">
    <property type="nucleotide sequence ID" value="XM_018131881.1"/>
</dbReference>
<sequence>MSSTNSMSLTMPMSRTDSIKNSKSPMLHAGFLNEVEDIDMINGSDSSHSPSNYSMTDESDSQSPKSISDATAVHMKKSSSGSTSSSANYSGAISRMVPVTGERPKPSNSDPALNDDVLHAVFVILWEKDSEQKGMTVKQLCDLLVERHPNMANLSTKLSNLVSAKLNAYVKKVEKGEKALRYALSREWSDASPRRMVYVYRGILAPEYQQIAQAASAQQREKQQTSNSGSKFKKANNSSLQNSPTPALQQQQSIDINSTLVYERNVAAFSRNLGVSNAFSNAMYGNSDLNIPYSTSPLSMALASKMSPQDGPTKESSSNETSKRDATTAGIGPSSPQKKARTTNGSAISSPNSKNVDPSSASSQNYVTAAAAAPRLSKILPSKGVPKSNFSVVSSSTTSSPQFNTVSTPATVIAALHKAVIMQKPITVKLDISQQSEEKNIWIKTIRSGFMTQEIDSPESVTVDELDALFA</sequence>
<organism evidence="3 4">
    <name type="scientific">Eremothecium sinecaudum</name>
    <dbReference type="NCBI Taxonomy" id="45286"/>
    <lineage>
        <taxon>Eukaryota</taxon>
        <taxon>Fungi</taxon>
        <taxon>Dikarya</taxon>
        <taxon>Ascomycota</taxon>
        <taxon>Saccharomycotina</taxon>
        <taxon>Saccharomycetes</taxon>
        <taxon>Saccharomycetales</taxon>
        <taxon>Saccharomycetaceae</taxon>
        <taxon>Eremothecium</taxon>
    </lineage>
</organism>
<accession>A0A0X8HSA1</accession>
<reference evidence="3 4" key="1">
    <citation type="submission" date="2016-01" db="EMBL/GenBank/DDBJ databases">
        <title>Genome sequence of the yeast Holleya sinecauda.</title>
        <authorList>
            <person name="Dietrich F.S."/>
        </authorList>
    </citation>
    <scope>NUCLEOTIDE SEQUENCE [LARGE SCALE GENOMIC DNA]</scope>
    <source>
        <strain evidence="3 4">ATCC 58844</strain>
    </source>
</reference>
<name>A0A0X8HSA1_9SACH</name>
<feature type="compositionally biased region" description="Polar residues" evidence="1">
    <location>
        <begin position="334"/>
        <end position="361"/>
    </location>
</feature>
<evidence type="ECO:0000259" key="2">
    <source>
        <dbReference type="Pfam" id="PF25318"/>
    </source>
</evidence>
<dbReference type="Proteomes" id="UP000243052">
    <property type="component" value="Chromosome iv"/>
</dbReference>
<feature type="region of interest" description="Disordered" evidence="1">
    <location>
        <begin position="38"/>
        <end position="89"/>
    </location>
</feature>
<dbReference type="GeneID" id="28723793"/>
<gene>
    <name evidence="3" type="ORF">AW171_hschr42440</name>
</gene>
<feature type="region of interest" description="Disordered" evidence="1">
    <location>
        <begin position="215"/>
        <end position="251"/>
    </location>
</feature>
<proteinExistence type="predicted"/>
<dbReference type="Pfam" id="PF25318">
    <property type="entry name" value="WHD_GDS1"/>
    <property type="match status" value="1"/>
</dbReference>
<feature type="compositionally biased region" description="Polar residues" evidence="1">
    <location>
        <begin position="224"/>
        <end position="251"/>
    </location>
</feature>
<feature type="compositionally biased region" description="Polar residues" evidence="1">
    <location>
        <begin position="43"/>
        <end position="69"/>
    </location>
</feature>
<evidence type="ECO:0000256" key="1">
    <source>
        <dbReference type="SAM" id="MobiDB-lite"/>
    </source>
</evidence>
<feature type="compositionally biased region" description="Polar residues" evidence="1">
    <location>
        <begin position="1"/>
        <end position="24"/>
    </location>
</feature>
<dbReference type="AlphaFoldDB" id="A0A0X8HSA1"/>
<feature type="region of interest" description="Disordered" evidence="1">
    <location>
        <begin position="303"/>
        <end position="361"/>
    </location>
</feature>
<feature type="domain" description="GDS1 winged helix" evidence="2">
    <location>
        <begin position="111"/>
        <end position="206"/>
    </location>
</feature>
<evidence type="ECO:0000313" key="3">
    <source>
        <dbReference type="EMBL" id="AMD20545.1"/>
    </source>
</evidence>
<feature type="compositionally biased region" description="Low complexity" evidence="1">
    <location>
        <begin position="78"/>
        <end position="89"/>
    </location>
</feature>
<protein>
    <submittedName>
        <fullName evidence="3">HDL199Wp</fullName>
    </submittedName>
</protein>
<dbReference type="EMBL" id="CP014244">
    <property type="protein sequence ID" value="AMD20545.1"/>
    <property type="molecule type" value="Genomic_DNA"/>
</dbReference>
<dbReference type="OrthoDB" id="4090479at2759"/>
<evidence type="ECO:0000313" key="4">
    <source>
        <dbReference type="Proteomes" id="UP000243052"/>
    </source>
</evidence>
<feature type="region of interest" description="Disordered" evidence="1">
    <location>
        <begin position="1"/>
        <end position="25"/>
    </location>
</feature>
<dbReference type="InterPro" id="IPR057511">
    <property type="entry name" value="WH_GDS1"/>
</dbReference>
<keyword evidence="4" id="KW-1185">Reference proteome</keyword>